<dbReference type="Proteomes" id="UP000313359">
    <property type="component" value="Unassembled WGS sequence"/>
</dbReference>
<sequence length="300" mass="32299">MALDARGIISIVEIILYLPILVISALLALRNGFTKKAGWIFLIILSIIRLIGGVTHILSQENPTSISLRVIFNIMESSGLSPLLVATLGFLGTTAQHTLDNIPMLPKGLKVLGFVGAGALALAVFGGIMGAKATSQSGLGTADTLRHASALLFLALYVCIVALTIFFWKNRQSILKYRRRLRLGIVAALPLLFVRVLYGLLSSFAPTSVTFVSGHQVPLPPSTDGLGIFASSSPYWGIYLVMSVIAEYAVVLIFVGIGLVTPLGQDIVDYEKTHLGRDSSEALAMPVQQPYDVGRYPQQY</sequence>
<name>A0A5C2SCP4_9APHY</name>
<keyword evidence="1" id="KW-0812">Transmembrane</keyword>
<keyword evidence="1" id="KW-1133">Transmembrane helix</keyword>
<dbReference type="STRING" id="1328759.A0A5C2SCP4"/>
<evidence type="ECO:0000256" key="1">
    <source>
        <dbReference type="SAM" id="Phobius"/>
    </source>
</evidence>
<dbReference type="Pfam" id="PF24800">
    <property type="entry name" value="DUF7702"/>
    <property type="match status" value="1"/>
</dbReference>
<protein>
    <recommendedName>
        <fullName evidence="2">DUF7702 domain-containing protein</fullName>
    </recommendedName>
</protein>
<keyword evidence="1" id="KW-0472">Membrane</keyword>
<feature type="transmembrane region" description="Helical" evidence="1">
    <location>
        <begin position="39"/>
        <end position="59"/>
    </location>
</feature>
<dbReference type="OrthoDB" id="2560628at2759"/>
<evidence type="ECO:0000313" key="4">
    <source>
        <dbReference type="Proteomes" id="UP000313359"/>
    </source>
</evidence>
<dbReference type="AlphaFoldDB" id="A0A5C2SCP4"/>
<dbReference type="InterPro" id="IPR056119">
    <property type="entry name" value="DUF7702"/>
</dbReference>
<organism evidence="3 4">
    <name type="scientific">Lentinus tigrinus ALCF2SS1-6</name>
    <dbReference type="NCBI Taxonomy" id="1328759"/>
    <lineage>
        <taxon>Eukaryota</taxon>
        <taxon>Fungi</taxon>
        <taxon>Dikarya</taxon>
        <taxon>Basidiomycota</taxon>
        <taxon>Agaricomycotina</taxon>
        <taxon>Agaricomycetes</taxon>
        <taxon>Polyporales</taxon>
        <taxon>Polyporaceae</taxon>
        <taxon>Lentinus</taxon>
    </lineage>
</organism>
<feature type="domain" description="DUF7702" evidence="2">
    <location>
        <begin position="3"/>
        <end position="260"/>
    </location>
</feature>
<dbReference type="EMBL" id="ML122262">
    <property type="protein sequence ID" value="RPD61451.1"/>
    <property type="molecule type" value="Genomic_DNA"/>
</dbReference>
<feature type="transmembrane region" description="Helical" evidence="1">
    <location>
        <begin position="236"/>
        <end position="260"/>
    </location>
</feature>
<dbReference type="PANTHER" id="PTHR42109">
    <property type="entry name" value="UNPLACED GENOMIC SCAFFOLD UM_SCAF_CONTIG_1.265, WHOLE GENOME SHOTGUN SEQUENCE"/>
    <property type="match status" value="1"/>
</dbReference>
<dbReference type="PANTHER" id="PTHR42109:SF2">
    <property type="entry name" value="INTEGRAL MEMBRANE PROTEIN"/>
    <property type="match status" value="1"/>
</dbReference>
<accession>A0A5C2SCP4</accession>
<feature type="transmembrane region" description="Helical" evidence="1">
    <location>
        <begin position="6"/>
        <end position="27"/>
    </location>
</feature>
<evidence type="ECO:0000313" key="3">
    <source>
        <dbReference type="EMBL" id="RPD61451.1"/>
    </source>
</evidence>
<gene>
    <name evidence="3" type="ORF">L227DRAFT_610462</name>
</gene>
<proteinExistence type="predicted"/>
<feature type="transmembrane region" description="Helical" evidence="1">
    <location>
        <begin position="150"/>
        <end position="168"/>
    </location>
</feature>
<evidence type="ECO:0000259" key="2">
    <source>
        <dbReference type="Pfam" id="PF24800"/>
    </source>
</evidence>
<feature type="transmembrane region" description="Helical" evidence="1">
    <location>
        <begin position="180"/>
        <end position="201"/>
    </location>
</feature>
<keyword evidence="4" id="KW-1185">Reference proteome</keyword>
<feature type="transmembrane region" description="Helical" evidence="1">
    <location>
        <begin position="111"/>
        <end position="130"/>
    </location>
</feature>
<reference evidence="3" key="1">
    <citation type="journal article" date="2018" name="Genome Biol. Evol.">
        <title>Genomics and development of Lentinus tigrinus, a white-rot wood-decaying mushroom with dimorphic fruiting bodies.</title>
        <authorList>
            <person name="Wu B."/>
            <person name="Xu Z."/>
            <person name="Knudson A."/>
            <person name="Carlson A."/>
            <person name="Chen N."/>
            <person name="Kovaka S."/>
            <person name="LaButti K."/>
            <person name="Lipzen A."/>
            <person name="Pennachio C."/>
            <person name="Riley R."/>
            <person name="Schakwitz W."/>
            <person name="Umezawa K."/>
            <person name="Ohm R.A."/>
            <person name="Grigoriev I.V."/>
            <person name="Nagy L.G."/>
            <person name="Gibbons J."/>
            <person name="Hibbett D."/>
        </authorList>
    </citation>
    <scope>NUCLEOTIDE SEQUENCE [LARGE SCALE GENOMIC DNA]</scope>
    <source>
        <strain evidence="3">ALCF2SS1-6</strain>
    </source>
</reference>